<dbReference type="Proteomes" id="UP001732700">
    <property type="component" value="Chromosome 7A"/>
</dbReference>
<proteinExistence type="predicted"/>
<sequence length="510" mass="54827">MPSSSVEPDDGVATGAVVPSSPAVDERLVSSLRTQAKLDLLCKKHGIPSAYTPRPAGDDRRACTPPPPGSICVYAHALEAGMRVPLHGFFCEALTHYGIAPAQLMPNGWRFMAGFLALCRTVGVPPSLAVFRRFFVLSVVSHKKKGWYCFRARDRSGVLRFTGMPNTPMDWKRLFFFLSSPEPWPCPVEWGEPSKISLVEPVLIDEEKKWEAKILGAYGGGGGAPVDINTCLSDGNLAGAMVTARSEGGMDPAVYDMMKAMLAAKSSASTKKVKAEPGSNAPGSSSLCGNKRSLELADGQEGPPPAAALPSGVCSPPPGFSRKPEHFPGRQGGDSTGWKAARELLLQAAVAPPQDREFAAREPSDVVKSSYGVILQAVKQTTFSLSYALELEGKLAARDAEVAALRAQLEKAKAELAVAKAKVKLAVAKRPAAVQHLVGSDSEEHVRRRAERALEGYDRWQDDDSSARATDSPTTTTTPTPEPEPVMHPSGRLKRRQEPSAKYDPKHWLL</sequence>
<name>A0ACD5ZPN3_AVESA</name>
<accession>A0ACD5ZPN3</accession>
<evidence type="ECO:0000313" key="2">
    <source>
        <dbReference type="Proteomes" id="UP001732700"/>
    </source>
</evidence>
<evidence type="ECO:0000313" key="1">
    <source>
        <dbReference type="EnsemblPlants" id="AVESA.00010b.r2.7AG1205510.1.CDS"/>
    </source>
</evidence>
<reference evidence="1" key="2">
    <citation type="submission" date="2025-09" db="UniProtKB">
        <authorList>
            <consortium name="EnsemblPlants"/>
        </authorList>
    </citation>
    <scope>IDENTIFICATION</scope>
</reference>
<reference evidence="1" key="1">
    <citation type="submission" date="2021-05" db="EMBL/GenBank/DDBJ databases">
        <authorList>
            <person name="Scholz U."/>
            <person name="Mascher M."/>
            <person name="Fiebig A."/>
        </authorList>
    </citation>
    <scope>NUCLEOTIDE SEQUENCE [LARGE SCALE GENOMIC DNA]</scope>
</reference>
<keyword evidence="2" id="KW-1185">Reference proteome</keyword>
<dbReference type="EnsemblPlants" id="AVESA.00010b.r2.7AG1205510.1">
    <property type="protein sequence ID" value="AVESA.00010b.r2.7AG1205510.1.CDS"/>
    <property type="gene ID" value="AVESA.00010b.r2.7AG1205510"/>
</dbReference>
<protein>
    <submittedName>
        <fullName evidence="1">Uncharacterized protein</fullName>
    </submittedName>
</protein>
<organism evidence="1 2">
    <name type="scientific">Avena sativa</name>
    <name type="common">Oat</name>
    <dbReference type="NCBI Taxonomy" id="4498"/>
    <lineage>
        <taxon>Eukaryota</taxon>
        <taxon>Viridiplantae</taxon>
        <taxon>Streptophyta</taxon>
        <taxon>Embryophyta</taxon>
        <taxon>Tracheophyta</taxon>
        <taxon>Spermatophyta</taxon>
        <taxon>Magnoliopsida</taxon>
        <taxon>Liliopsida</taxon>
        <taxon>Poales</taxon>
        <taxon>Poaceae</taxon>
        <taxon>BOP clade</taxon>
        <taxon>Pooideae</taxon>
        <taxon>Poodae</taxon>
        <taxon>Poeae</taxon>
        <taxon>Poeae Chloroplast Group 1 (Aveneae type)</taxon>
        <taxon>Aveninae</taxon>
        <taxon>Avena</taxon>
    </lineage>
</organism>